<dbReference type="PANTHER" id="PTHR43166:SF35">
    <property type="entry name" value="L-CYSTINE IMPORT ATP-BINDING PROTEIN TCYN"/>
    <property type="match status" value="1"/>
</dbReference>
<dbReference type="PANTHER" id="PTHR43166">
    <property type="entry name" value="AMINO ACID IMPORT ATP-BINDING PROTEIN"/>
    <property type="match status" value="1"/>
</dbReference>
<comment type="subcellular location">
    <subcellularLocation>
        <location evidence="1">Cell membrane</location>
        <topology evidence="1">Peripheral membrane protein</topology>
    </subcellularLocation>
</comment>
<feature type="domain" description="ABC transporter" evidence="9">
    <location>
        <begin position="11"/>
        <end position="252"/>
    </location>
</feature>
<gene>
    <name evidence="10" type="ORF">EAS62_22850</name>
</gene>
<organism evidence="10 11">
    <name type="scientific">Bradyrhizobium zhanjiangense</name>
    <dbReference type="NCBI Taxonomy" id="1325107"/>
    <lineage>
        <taxon>Bacteria</taxon>
        <taxon>Pseudomonadati</taxon>
        <taxon>Pseudomonadota</taxon>
        <taxon>Alphaproteobacteria</taxon>
        <taxon>Hyphomicrobiales</taxon>
        <taxon>Nitrobacteraceae</taxon>
        <taxon>Bradyrhizobium</taxon>
    </lineage>
</organism>
<evidence type="ECO:0000256" key="4">
    <source>
        <dbReference type="ARBA" id="ARBA00022475"/>
    </source>
</evidence>
<dbReference type="Proteomes" id="UP000289946">
    <property type="component" value="Unassembled WGS sequence"/>
</dbReference>
<dbReference type="PIRSF" id="PIRSF039085">
    <property type="entry name" value="ABC_ATPase_HisP"/>
    <property type="match status" value="1"/>
</dbReference>
<dbReference type="InterPro" id="IPR003439">
    <property type="entry name" value="ABC_transporter-like_ATP-bd"/>
</dbReference>
<comment type="similarity">
    <text evidence="2">Belongs to the ABC transporter superfamily.</text>
</comment>
<proteinExistence type="inferred from homology"/>
<protein>
    <submittedName>
        <fullName evidence="10">Amino acid ABC transporter ATP-binding protein</fullName>
    </submittedName>
</protein>
<dbReference type="InterPro" id="IPR003593">
    <property type="entry name" value="AAA+_ATPase"/>
</dbReference>
<dbReference type="SMART" id="SM00382">
    <property type="entry name" value="AAA"/>
    <property type="match status" value="1"/>
</dbReference>
<keyword evidence="5" id="KW-0547">Nucleotide-binding</keyword>
<evidence type="ECO:0000259" key="9">
    <source>
        <dbReference type="PROSITE" id="PS50893"/>
    </source>
</evidence>
<keyword evidence="4" id="KW-1003">Cell membrane</keyword>
<dbReference type="GO" id="GO:0005524">
    <property type="term" value="F:ATP binding"/>
    <property type="evidence" value="ECO:0007669"/>
    <property type="project" value="UniProtKB-KW"/>
</dbReference>
<dbReference type="CDD" id="cd03262">
    <property type="entry name" value="ABC_HisP_GlnQ"/>
    <property type="match status" value="1"/>
</dbReference>
<comment type="caution">
    <text evidence="10">The sequence shown here is derived from an EMBL/GenBank/DDBJ whole genome shotgun (WGS) entry which is preliminary data.</text>
</comment>
<name>A0ABY0DGI4_9BRAD</name>
<keyword evidence="3" id="KW-0813">Transport</keyword>
<evidence type="ECO:0000256" key="2">
    <source>
        <dbReference type="ARBA" id="ARBA00005417"/>
    </source>
</evidence>
<evidence type="ECO:0000313" key="10">
    <source>
        <dbReference type="EMBL" id="RXG92091.1"/>
    </source>
</evidence>
<keyword evidence="7" id="KW-0472">Membrane</keyword>
<dbReference type="Gene3D" id="3.40.50.300">
    <property type="entry name" value="P-loop containing nucleotide triphosphate hydrolases"/>
    <property type="match status" value="1"/>
</dbReference>
<reference evidence="10 11" key="1">
    <citation type="submission" date="2018-10" db="EMBL/GenBank/DDBJ databases">
        <title>Bradyrhizobium sp. nov., isolated from effective nodules of peanut in China.</title>
        <authorList>
            <person name="Li Y."/>
        </authorList>
    </citation>
    <scope>NUCLEOTIDE SEQUENCE [LARGE SCALE GENOMIC DNA]</scope>
    <source>
        <strain evidence="10 11">CCBAU 51781</strain>
    </source>
</reference>
<evidence type="ECO:0000256" key="1">
    <source>
        <dbReference type="ARBA" id="ARBA00004202"/>
    </source>
</evidence>
<dbReference type="Pfam" id="PF00005">
    <property type="entry name" value="ABC_tran"/>
    <property type="match status" value="1"/>
</dbReference>
<evidence type="ECO:0000256" key="7">
    <source>
        <dbReference type="ARBA" id="ARBA00023136"/>
    </source>
</evidence>
<evidence type="ECO:0000256" key="3">
    <source>
        <dbReference type="ARBA" id="ARBA00022448"/>
    </source>
</evidence>
<dbReference type="PROSITE" id="PS50893">
    <property type="entry name" value="ABC_TRANSPORTER_2"/>
    <property type="match status" value="1"/>
</dbReference>
<accession>A0ABY0DGI4</accession>
<keyword evidence="11" id="KW-1185">Reference proteome</keyword>
<dbReference type="InterPro" id="IPR017871">
    <property type="entry name" value="ABC_transporter-like_CS"/>
</dbReference>
<evidence type="ECO:0000256" key="5">
    <source>
        <dbReference type="ARBA" id="ARBA00022741"/>
    </source>
</evidence>
<keyword evidence="6 10" id="KW-0067">ATP-binding</keyword>
<dbReference type="EMBL" id="RDRA01000013">
    <property type="protein sequence ID" value="RXG92091.1"/>
    <property type="molecule type" value="Genomic_DNA"/>
</dbReference>
<evidence type="ECO:0000256" key="6">
    <source>
        <dbReference type="ARBA" id="ARBA00022840"/>
    </source>
</evidence>
<evidence type="ECO:0000256" key="8">
    <source>
        <dbReference type="ARBA" id="ARBA00024722"/>
    </source>
</evidence>
<dbReference type="PROSITE" id="PS00211">
    <property type="entry name" value="ABC_TRANSPORTER_1"/>
    <property type="match status" value="1"/>
</dbReference>
<evidence type="ECO:0000313" key="11">
    <source>
        <dbReference type="Proteomes" id="UP000289946"/>
    </source>
</evidence>
<dbReference type="SUPFAM" id="SSF52540">
    <property type="entry name" value="P-loop containing nucleoside triphosphate hydrolases"/>
    <property type="match status" value="1"/>
</dbReference>
<dbReference type="RefSeq" id="WP_128940857.1">
    <property type="nucleotide sequence ID" value="NZ_RDRA01000013.1"/>
</dbReference>
<dbReference type="InterPro" id="IPR027417">
    <property type="entry name" value="P-loop_NTPase"/>
</dbReference>
<sequence>MSETSNNTSKIEIRGLRKSFGSNEVLKNINLDVAKGGVVALIGPSGSGKSTLLRCINLLVVPDGGSVRVGDMRFSFGDGSKLPDVKTLARFRATTGMVFQHFNLFPHMTTLQNVMEGPVTVRRMTKADAEKLARAQLAKVGLAEKADQYPATLSGGQKQRVAIARALAMEPDVMLFDEATSALDPELVGEVLNVMQRLASEGMTMVIVTHEIAFAREVADRLIFMRDGIVVEEGPARQVIDNPKESATRAFLSHFHRTGALPPANATP</sequence>
<dbReference type="InterPro" id="IPR030679">
    <property type="entry name" value="ABC_ATPase_HisP-typ"/>
</dbReference>
<comment type="function">
    <text evidence="8">Involved in beta-(1--&gt;2)glucan export. Transmembrane domains (TMD) form a pore in the inner membrane and the ATP-binding domain (NBD) is responsible for energy generation.</text>
</comment>
<dbReference type="InterPro" id="IPR050086">
    <property type="entry name" value="MetN_ABC_transporter-like"/>
</dbReference>